<reference evidence="2 3" key="1">
    <citation type="submission" date="2015-05" db="EMBL/GenBank/DDBJ databases">
        <authorList>
            <person name="Wang D.B."/>
            <person name="Wang M."/>
        </authorList>
    </citation>
    <scope>NUCLEOTIDE SEQUENCE [LARGE SCALE GENOMIC DNA]</scope>
    <source>
        <strain evidence="2">VL1</strain>
    </source>
</reference>
<evidence type="ECO:0000256" key="1">
    <source>
        <dbReference type="SAM" id="MobiDB-lite"/>
    </source>
</evidence>
<evidence type="ECO:0000313" key="3">
    <source>
        <dbReference type="Proteomes" id="UP000044602"/>
    </source>
</evidence>
<gene>
    <name evidence="2" type="ORF">BN1708_017973</name>
</gene>
<organism evidence="2 3">
    <name type="scientific">Verticillium longisporum</name>
    <name type="common">Verticillium dahliae var. longisporum</name>
    <dbReference type="NCBI Taxonomy" id="100787"/>
    <lineage>
        <taxon>Eukaryota</taxon>
        <taxon>Fungi</taxon>
        <taxon>Dikarya</taxon>
        <taxon>Ascomycota</taxon>
        <taxon>Pezizomycotina</taxon>
        <taxon>Sordariomycetes</taxon>
        <taxon>Hypocreomycetidae</taxon>
        <taxon>Glomerellales</taxon>
        <taxon>Plectosphaerellaceae</taxon>
        <taxon>Verticillium</taxon>
    </lineage>
</organism>
<dbReference type="AlphaFoldDB" id="A0A0G4LL81"/>
<dbReference type="EMBL" id="CVQH01014547">
    <property type="protein sequence ID" value="CRK22766.1"/>
    <property type="molecule type" value="Genomic_DNA"/>
</dbReference>
<sequence>AVLRRLEDRLRLQDGPLLRPLHHRAHPHRLLVHRLAHRAPQERKGPPARPSRRALHHLQEGRGQAQVPRQEQDPHGDLPGEVL</sequence>
<feature type="non-terminal residue" evidence="2">
    <location>
        <position position="1"/>
    </location>
</feature>
<keyword evidence="3" id="KW-1185">Reference proteome</keyword>
<name>A0A0G4LL81_VERLO</name>
<accession>A0A0G4LL81</accession>
<feature type="compositionally biased region" description="Basic and acidic residues" evidence="1">
    <location>
        <begin position="70"/>
        <end position="83"/>
    </location>
</feature>
<feature type="region of interest" description="Disordered" evidence="1">
    <location>
        <begin position="36"/>
        <end position="83"/>
    </location>
</feature>
<dbReference type="Proteomes" id="UP000044602">
    <property type="component" value="Unassembled WGS sequence"/>
</dbReference>
<protein>
    <submittedName>
        <fullName evidence="2">Uncharacterized protein</fullName>
    </submittedName>
</protein>
<evidence type="ECO:0000313" key="2">
    <source>
        <dbReference type="EMBL" id="CRK22766.1"/>
    </source>
</evidence>
<proteinExistence type="predicted"/>